<proteinExistence type="predicted"/>
<reference evidence="1 2" key="1">
    <citation type="submission" date="2019-04" db="EMBL/GenBank/DDBJ databases">
        <title>Comparative genomics and transcriptomics to analyze fruiting body development in filamentous ascomycetes.</title>
        <authorList>
            <consortium name="DOE Joint Genome Institute"/>
            <person name="Lutkenhaus R."/>
            <person name="Traeger S."/>
            <person name="Breuer J."/>
            <person name="Kuo A."/>
            <person name="Lipzen A."/>
            <person name="Pangilinan J."/>
            <person name="Dilworth D."/>
            <person name="Sandor L."/>
            <person name="Poggeler S."/>
            <person name="Barry K."/>
            <person name="Grigoriev I.V."/>
            <person name="Nowrousian M."/>
        </authorList>
    </citation>
    <scope>NUCLEOTIDE SEQUENCE [LARGE SCALE GENOMIC DNA]</scope>
    <source>
        <strain evidence="1 2">CBS 389.68</strain>
    </source>
</reference>
<keyword evidence="2" id="KW-1185">Reference proteome</keyword>
<sequence length="123" mass="12865">MVLSSSPVAALGSGTILHFSPPWSAVTVSSFSSGSTLTTWLHWPSNENHPSSSMLPLTASFTHQHPSSRCSPTCFPSTAAFPFTSFGNSGMMVIPRWGLSCGAAPSQIAVPPAPSPFNTSLKE</sequence>
<organism evidence="1 2">
    <name type="scientific">Ascodesmis nigricans</name>
    <dbReference type="NCBI Taxonomy" id="341454"/>
    <lineage>
        <taxon>Eukaryota</taxon>
        <taxon>Fungi</taxon>
        <taxon>Dikarya</taxon>
        <taxon>Ascomycota</taxon>
        <taxon>Pezizomycotina</taxon>
        <taxon>Pezizomycetes</taxon>
        <taxon>Pezizales</taxon>
        <taxon>Ascodesmidaceae</taxon>
        <taxon>Ascodesmis</taxon>
    </lineage>
</organism>
<dbReference type="InParanoid" id="A0A4S2MP35"/>
<evidence type="ECO:0000313" key="1">
    <source>
        <dbReference type="EMBL" id="TGZ78910.1"/>
    </source>
</evidence>
<gene>
    <name evidence="1" type="ORF">EX30DRAFT_124269</name>
</gene>
<dbReference type="Proteomes" id="UP000298138">
    <property type="component" value="Unassembled WGS sequence"/>
</dbReference>
<accession>A0A4S2MP35</accession>
<dbReference type="EMBL" id="ML220136">
    <property type="protein sequence ID" value="TGZ78910.1"/>
    <property type="molecule type" value="Genomic_DNA"/>
</dbReference>
<dbReference type="AlphaFoldDB" id="A0A4S2MP35"/>
<protein>
    <submittedName>
        <fullName evidence="1">Uncharacterized protein</fullName>
    </submittedName>
</protein>
<evidence type="ECO:0000313" key="2">
    <source>
        <dbReference type="Proteomes" id="UP000298138"/>
    </source>
</evidence>
<name>A0A4S2MP35_9PEZI</name>